<accession>A0ABS4FPQ6</accession>
<evidence type="ECO:0000313" key="2">
    <source>
        <dbReference type="EMBL" id="MBP1904562.1"/>
    </source>
</evidence>
<keyword evidence="3" id="KW-1185">Reference proteome</keyword>
<reference evidence="2 3" key="1">
    <citation type="submission" date="2021-03" db="EMBL/GenBank/DDBJ databases">
        <title>Genomic Encyclopedia of Type Strains, Phase IV (KMG-IV): sequencing the most valuable type-strain genomes for metagenomic binning, comparative biology and taxonomic classification.</title>
        <authorList>
            <person name="Goeker M."/>
        </authorList>
    </citation>
    <scope>NUCLEOTIDE SEQUENCE [LARGE SCALE GENOMIC DNA]</scope>
    <source>
        <strain evidence="2 3">DSM 14349</strain>
    </source>
</reference>
<proteinExistence type="predicted"/>
<evidence type="ECO:0000313" key="3">
    <source>
        <dbReference type="Proteomes" id="UP001519272"/>
    </source>
</evidence>
<sequence length="64" mass="7451">MEQPSNEATRRFLLNSHCRGEVEQLVSQEEEIETESDTEFSGDLGEDGKEEVGLTKQYFLEYYE</sequence>
<name>A0ABS4FPQ6_9BACL</name>
<feature type="region of interest" description="Disordered" evidence="1">
    <location>
        <begin position="26"/>
        <end position="48"/>
    </location>
</feature>
<comment type="caution">
    <text evidence="2">The sequence shown here is derived from an EMBL/GenBank/DDBJ whole genome shotgun (WGS) entry which is preliminary data.</text>
</comment>
<dbReference type="EMBL" id="JAGGKG010000004">
    <property type="protein sequence ID" value="MBP1904562.1"/>
    <property type="molecule type" value="Genomic_DNA"/>
</dbReference>
<protein>
    <submittedName>
        <fullName evidence="2">Uncharacterized protein</fullName>
    </submittedName>
</protein>
<feature type="compositionally biased region" description="Acidic residues" evidence="1">
    <location>
        <begin position="28"/>
        <end position="45"/>
    </location>
</feature>
<dbReference type="Proteomes" id="UP001519272">
    <property type="component" value="Unassembled WGS sequence"/>
</dbReference>
<gene>
    <name evidence="2" type="ORF">J2Z32_001185</name>
</gene>
<organism evidence="2 3">
    <name type="scientific">Paenibacillus turicensis</name>
    <dbReference type="NCBI Taxonomy" id="160487"/>
    <lineage>
        <taxon>Bacteria</taxon>
        <taxon>Bacillati</taxon>
        <taxon>Bacillota</taxon>
        <taxon>Bacilli</taxon>
        <taxon>Bacillales</taxon>
        <taxon>Paenibacillaceae</taxon>
        <taxon>Paenibacillus</taxon>
    </lineage>
</organism>
<evidence type="ECO:0000256" key="1">
    <source>
        <dbReference type="SAM" id="MobiDB-lite"/>
    </source>
</evidence>
<dbReference type="RefSeq" id="WP_210088240.1">
    <property type="nucleotide sequence ID" value="NZ_JAGGKG010000004.1"/>
</dbReference>